<evidence type="ECO:0000256" key="8">
    <source>
        <dbReference type="ARBA" id="ARBA00022833"/>
    </source>
</evidence>
<dbReference type="InterPro" id="IPR006295">
    <property type="entry name" value="DNA_primase_DnaG"/>
</dbReference>
<dbReference type="Pfam" id="PF10410">
    <property type="entry name" value="DnaB_bind"/>
    <property type="match status" value="1"/>
</dbReference>
<comment type="domain">
    <text evidence="12">Contains an N-terminal zinc-binding domain, a central core domain that contains the primase activity, and a C-terminal DnaB-binding domain.</text>
</comment>
<dbReference type="Gene3D" id="3.90.580.10">
    <property type="entry name" value="Zinc finger, CHC2-type domain"/>
    <property type="match status" value="1"/>
</dbReference>
<evidence type="ECO:0000256" key="9">
    <source>
        <dbReference type="ARBA" id="ARBA00022842"/>
    </source>
</evidence>
<comment type="similarity">
    <text evidence="12 13">Belongs to the DnaG primase family.</text>
</comment>
<accession>A0AAJ1MIS4</accession>
<dbReference type="SMART" id="SM00400">
    <property type="entry name" value="ZnF_CHCC"/>
    <property type="match status" value="1"/>
</dbReference>
<dbReference type="SUPFAM" id="SSF57783">
    <property type="entry name" value="Zinc beta-ribbon"/>
    <property type="match status" value="1"/>
</dbReference>
<evidence type="ECO:0000256" key="3">
    <source>
        <dbReference type="ARBA" id="ARBA00022679"/>
    </source>
</evidence>
<feature type="zinc finger region" description="CHC2-type" evidence="12 14">
    <location>
        <begin position="36"/>
        <end position="60"/>
    </location>
</feature>
<dbReference type="SMART" id="SM00493">
    <property type="entry name" value="TOPRIM"/>
    <property type="match status" value="1"/>
</dbReference>
<evidence type="ECO:0000256" key="12">
    <source>
        <dbReference type="HAMAP-Rule" id="MF_00974"/>
    </source>
</evidence>
<dbReference type="PANTHER" id="PTHR30313:SF2">
    <property type="entry name" value="DNA PRIMASE"/>
    <property type="match status" value="1"/>
</dbReference>
<dbReference type="GO" id="GO:0000428">
    <property type="term" value="C:DNA-directed RNA polymerase complex"/>
    <property type="evidence" value="ECO:0007669"/>
    <property type="project" value="UniProtKB-KW"/>
</dbReference>
<keyword evidence="10 12" id="KW-0238">DNA-binding</keyword>
<protein>
    <recommendedName>
        <fullName evidence="12 13">DNA primase</fullName>
        <ecNumber evidence="12">2.7.7.101</ecNumber>
    </recommendedName>
</protein>
<dbReference type="GO" id="GO:0008270">
    <property type="term" value="F:zinc ion binding"/>
    <property type="evidence" value="ECO:0007669"/>
    <property type="project" value="UniProtKB-UniRule"/>
</dbReference>
<evidence type="ECO:0000256" key="14">
    <source>
        <dbReference type="PIRSR" id="PIRSR002811-1"/>
    </source>
</evidence>
<keyword evidence="4 12" id="KW-0548">Nucleotidyltransferase</keyword>
<dbReference type="InterPro" id="IPR013264">
    <property type="entry name" value="DNAG_N"/>
</dbReference>
<dbReference type="Gene3D" id="3.90.980.10">
    <property type="entry name" value="DNA primase, catalytic core, N-terminal domain"/>
    <property type="match status" value="1"/>
</dbReference>
<dbReference type="InterPro" id="IPR030846">
    <property type="entry name" value="DnaG_bac"/>
</dbReference>
<dbReference type="InterPro" id="IPR050219">
    <property type="entry name" value="DnaG_primase"/>
</dbReference>
<dbReference type="GO" id="GO:0005737">
    <property type="term" value="C:cytoplasm"/>
    <property type="evidence" value="ECO:0007669"/>
    <property type="project" value="TreeGrafter"/>
</dbReference>
<keyword evidence="9" id="KW-0460">Magnesium</keyword>
<dbReference type="CDD" id="cd03364">
    <property type="entry name" value="TOPRIM_DnaG_primases"/>
    <property type="match status" value="1"/>
</dbReference>
<dbReference type="InterPro" id="IPR019475">
    <property type="entry name" value="DNA_primase_DnaB-bd"/>
</dbReference>
<proteinExistence type="inferred from homology"/>
<dbReference type="SUPFAM" id="SSF56731">
    <property type="entry name" value="DNA primase core"/>
    <property type="match status" value="1"/>
</dbReference>
<evidence type="ECO:0000256" key="6">
    <source>
        <dbReference type="ARBA" id="ARBA00022723"/>
    </source>
</evidence>
<dbReference type="PROSITE" id="PS50880">
    <property type="entry name" value="TOPRIM"/>
    <property type="match status" value="1"/>
</dbReference>
<comment type="cofactor">
    <cofactor evidence="12 13 14">
        <name>Zn(2+)</name>
        <dbReference type="ChEBI" id="CHEBI:29105"/>
    </cofactor>
    <text evidence="12 13 14">Binds 1 zinc ion per monomer.</text>
</comment>
<dbReference type="EC" id="2.7.7.101" evidence="12"/>
<evidence type="ECO:0000256" key="7">
    <source>
        <dbReference type="ARBA" id="ARBA00022771"/>
    </source>
</evidence>
<keyword evidence="8 12" id="KW-0862">Zinc</keyword>
<gene>
    <name evidence="12 17" type="primary">dnaG</name>
    <name evidence="17" type="ORF">PQJ61_03730</name>
</gene>
<dbReference type="Pfam" id="PF01807">
    <property type="entry name" value="Zn_ribbon_DnaG"/>
    <property type="match status" value="1"/>
</dbReference>
<comment type="subunit">
    <text evidence="12">Monomer. Interacts with DnaB.</text>
</comment>
<feature type="domain" description="Toprim" evidence="16">
    <location>
        <begin position="252"/>
        <end position="333"/>
    </location>
</feature>
<dbReference type="Proteomes" id="UP001221217">
    <property type="component" value="Unassembled WGS sequence"/>
</dbReference>
<dbReference type="Pfam" id="PF08275">
    <property type="entry name" value="DNAG_N"/>
    <property type="match status" value="1"/>
</dbReference>
<dbReference type="InterPro" id="IPR006171">
    <property type="entry name" value="TOPRIM_dom"/>
</dbReference>
<dbReference type="InterPro" id="IPR002694">
    <property type="entry name" value="Znf_CHC2"/>
</dbReference>
<sequence length="585" mass="66119">MSRNVRDEINSKLNIVDVVGKYLTLKRAGNRYIGLCPFHNEKTPSFSVTPDSNLFYCFGCHKGGTIFDFIMEIENMDFPESLKFLAEKAGVELDDRSGISSPDRKKRDALKELYGRVAGSLEFILENRNEAAVARDYLKARGLTDEIIKEFRIGWAPDDRTWLLKFLKTKGYSEKFLAESGLFSQRGLEYPLFSGRIMFPLTNTAGDVIGFSGRTLKDFGPKYINSPETPIFYKKKNLYGLSNSIKAIRQAGYFILCEGQMDVIAYHQAGIKNTIAPLGTAYTSDQAMLLKRYADKAVLSFDGDAAGQKAIKKAIIINEGRDIKTKVAVFGDKEDPADLLLNKGEKALHKVLKSTINSFDYILENAINVSNIRSPEGKEQIIRLMEDYLNSLSSEVRRAGCINEIAERLGVDSSSVQKDLRRGPGAPERNQPAGQRSNRQNRLSSELFLMIAVVVSREEFTWVRGRIDIDDLEDERARKIFIALEECYRNEENGIDSVLNRLADEELTSLIAEKVTSEEYSINTEELIKDSVRKIKKNSLLNKREEIVRKLKNISSNTESGVNEKDLLSEKIYIDQEIEKLRVGI</sequence>
<evidence type="ECO:0000256" key="13">
    <source>
        <dbReference type="PIRNR" id="PIRNR002811"/>
    </source>
</evidence>
<dbReference type="GO" id="GO:0006269">
    <property type="term" value="P:DNA replication, synthesis of primer"/>
    <property type="evidence" value="ECO:0007669"/>
    <property type="project" value="UniProtKB-UniRule"/>
</dbReference>
<dbReference type="FunFam" id="3.90.580.10:FF:000001">
    <property type="entry name" value="DNA primase"/>
    <property type="match status" value="1"/>
</dbReference>
<keyword evidence="3 12" id="KW-0808">Transferase</keyword>
<dbReference type="InterPro" id="IPR016136">
    <property type="entry name" value="DNA_helicase_N/primase_C"/>
</dbReference>
<keyword evidence="7 12" id="KW-0863">Zinc-finger</keyword>
<evidence type="ECO:0000256" key="5">
    <source>
        <dbReference type="ARBA" id="ARBA00022705"/>
    </source>
</evidence>
<reference evidence="17 18" key="1">
    <citation type="submission" date="2022-12" db="EMBL/GenBank/DDBJ databases">
        <title>Metagenome assembled genome from gulf of manar.</title>
        <authorList>
            <person name="Kohli P."/>
            <person name="Pk S."/>
            <person name="Venkata Ramana C."/>
            <person name="Sasikala C."/>
        </authorList>
    </citation>
    <scope>NUCLEOTIDE SEQUENCE [LARGE SCALE GENOMIC DNA]</scope>
    <source>
        <strain evidence="17">JB008</strain>
    </source>
</reference>
<dbReference type="Gene3D" id="1.10.860.10">
    <property type="entry name" value="DNAb Helicase, Chain A"/>
    <property type="match status" value="1"/>
</dbReference>
<dbReference type="Pfam" id="PF13155">
    <property type="entry name" value="Toprim_2"/>
    <property type="match status" value="1"/>
</dbReference>
<evidence type="ECO:0000256" key="4">
    <source>
        <dbReference type="ARBA" id="ARBA00022695"/>
    </source>
</evidence>
<dbReference type="GO" id="GO:0003899">
    <property type="term" value="F:DNA-directed RNA polymerase activity"/>
    <property type="evidence" value="ECO:0007669"/>
    <property type="project" value="UniProtKB-UniRule"/>
</dbReference>
<dbReference type="Gene3D" id="3.40.1360.10">
    <property type="match status" value="1"/>
</dbReference>
<dbReference type="InterPro" id="IPR034151">
    <property type="entry name" value="TOPRIM_DnaG_bac"/>
</dbReference>
<comment type="catalytic activity">
    <reaction evidence="12">
        <text>ssDNA + n NTP = ssDNA/pppN(pN)n-1 hybrid + (n-1) diphosphate.</text>
        <dbReference type="EC" id="2.7.7.101"/>
    </reaction>
</comment>
<keyword evidence="1 12" id="KW-0240">DNA-directed RNA polymerase</keyword>
<dbReference type="NCBIfam" id="TIGR01391">
    <property type="entry name" value="dnaG"/>
    <property type="match status" value="1"/>
</dbReference>
<dbReference type="PIRSF" id="PIRSF002811">
    <property type="entry name" value="DnaG"/>
    <property type="match status" value="1"/>
</dbReference>
<dbReference type="GO" id="GO:1990077">
    <property type="term" value="C:primosome complex"/>
    <property type="evidence" value="ECO:0007669"/>
    <property type="project" value="UniProtKB-KW"/>
</dbReference>
<keyword evidence="6 12" id="KW-0479">Metal-binding</keyword>
<comment type="caution">
    <text evidence="17">The sequence shown here is derived from an EMBL/GenBank/DDBJ whole genome shotgun (WGS) entry which is preliminary data.</text>
</comment>
<feature type="region of interest" description="Disordered" evidence="15">
    <location>
        <begin position="414"/>
        <end position="440"/>
    </location>
</feature>
<organism evidence="17 18">
    <name type="scientific">Candidatus Thalassospirochaeta sargassi</name>
    <dbReference type="NCBI Taxonomy" id="3119039"/>
    <lineage>
        <taxon>Bacteria</taxon>
        <taxon>Pseudomonadati</taxon>
        <taxon>Spirochaetota</taxon>
        <taxon>Spirochaetia</taxon>
        <taxon>Spirochaetales</taxon>
        <taxon>Spirochaetaceae</taxon>
        <taxon>Candidatus Thalassospirochaeta</taxon>
    </lineage>
</organism>
<dbReference type="HAMAP" id="MF_00974">
    <property type="entry name" value="DNA_primase_DnaG"/>
    <property type="match status" value="1"/>
</dbReference>
<comment type="function">
    <text evidence="12 13">RNA polymerase that catalyzes the synthesis of short RNA molecules used as primers for DNA polymerase during DNA replication.</text>
</comment>
<evidence type="ECO:0000256" key="2">
    <source>
        <dbReference type="ARBA" id="ARBA00022515"/>
    </source>
</evidence>
<keyword evidence="5 12" id="KW-0235">DNA replication</keyword>
<dbReference type="InterPro" id="IPR037068">
    <property type="entry name" value="DNA_primase_core_N_sf"/>
</dbReference>
<evidence type="ECO:0000259" key="16">
    <source>
        <dbReference type="PROSITE" id="PS50880"/>
    </source>
</evidence>
<evidence type="ECO:0000256" key="15">
    <source>
        <dbReference type="SAM" id="MobiDB-lite"/>
    </source>
</evidence>
<evidence type="ECO:0000256" key="11">
    <source>
        <dbReference type="ARBA" id="ARBA00023163"/>
    </source>
</evidence>
<dbReference type="InterPro" id="IPR036977">
    <property type="entry name" value="DNA_primase_Znf_CHC2"/>
</dbReference>
<keyword evidence="2 12" id="KW-0639">Primosome</keyword>
<dbReference type="PANTHER" id="PTHR30313">
    <property type="entry name" value="DNA PRIMASE"/>
    <property type="match status" value="1"/>
</dbReference>
<dbReference type="EMBL" id="JAQQAL010000010">
    <property type="protein sequence ID" value="MDC7225857.1"/>
    <property type="molecule type" value="Genomic_DNA"/>
</dbReference>
<dbReference type="AlphaFoldDB" id="A0AAJ1MIS4"/>
<evidence type="ECO:0000256" key="10">
    <source>
        <dbReference type="ARBA" id="ARBA00023125"/>
    </source>
</evidence>
<evidence type="ECO:0000313" key="17">
    <source>
        <dbReference type="EMBL" id="MDC7225857.1"/>
    </source>
</evidence>
<dbReference type="GO" id="GO:0003677">
    <property type="term" value="F:DNA binding"/>
    <property type="evidence" value="ECO:0007669"/>
    <property type="project" value="UniProtKB-KW"/>
</dbReference>
<keyword evidence="11 12" id="KW-0804">Transcription</keyword>
<name>A0AAJ1MIS4_9SPIO</name>
<evidence type="ECO:0000313" key="18">
    <source>
        <dbReference type="Proteomes" id="UP001221217"/>
    </source>
</evidence>
<evidence type="ECO:0000256" key="1">
    <source>
        <dbReference type="ARBA" id="ARBA00022478"/>
    </source>
</evidence>